<evidence type="ECO:0000256" key="4">
    <source>
        <dbReference type="ARBA" id="ARBA00012448"/>
    </source>
</evidence>
<evidence type="ECO:0000313" key="15">
    <source>
        <dbReference type="EMBL" id="MBB6261600.1"/>
    </source>
</evidence>
<dbReference type="GO" id="GO:0006508">
    <property type="term" value="P:proteolysis"/>
    <property type="evidence" value="ECO:0007669"/>
    <property type="project" value="UniProtKB-KW"/>
</dbReference>
<dbReference type="UniPathway" id="UPA00219"/>
<evidence type="ECO:0000259" key="14">
    <source>
        <dbReference type="SMART" id="SM00936"/>
    </source>
</evidence>
<dbReference type="SUPFAM" id="SSF56601">
    <property type="entry name" value="beta-lactamase/transpeptidase-like"/>
    <property type="match status" value="1"/>
</dbReference>
<comment type="caution">
    <text evidence="15">The sequence shown here is derived from an EMBL/GenBank/DDBJ whole genome shotgun (WGS) entry which is preliminary data.</text>
</comment>
<comment type="pathway">
    <text evidence="2">Cell wall biogenesis; peptidoglycan biosynthesis.</text>
</comment>
<dbReference type="AlphaFoldDB" id="A0A841LXL9"/>
<keyword evidence="6" id="KW-0645">Protease</keyword>
<dbReference type="Pfam" id="PF00768">
    <property type="entry name" value="Peptidase_S11"/>
    <property type="match status" value="1"/>
</dbReference>
<name>A0A841LXL9_9HYPH</name>
<keyword evidence="11" id="KW-0961">Cell wall biogenesis/degradation</keyword>
<evidence type="ECO:0000256" key="1">
    <source>
        <dbReference type="ARBA" id="ARBA00003217"/>
    </source>
</evidence>
<evidence type="ECO:0000256" key="8">
    <source>
        <dbReference type="ARBA" id="ARBA00022801"/>
    </source>
</evidence>
<organism evidence="15 16">
    <name type="scientific">Paenochrobactrum gallinarii</name>
    <dbReference type="NCBI Taxonomy" id="643673"/>
    <lineage>
        <taxon>Bacteria</taxon>
        <taxon>Pseudomonadati</taxon>
        <taxon>Pseudomonadota</taxon>
        <taxon>Alphaproteobacteria</taxon>
        <taxon>Hyphomicrobiales</taxon>
        <taxon>Brucellaceae</taxon>
        <taxon>Paenochrobactrum</taxon>
    </lineage>
</organism>
<dbReference type="GO" id="GO:0071555">
    <property type="term" value="P:cell wall organization"/>
    <property type="evidence" value="ECO:0007669"/>
    <property type="project" value="UniProtKB-KW"/>
</dbReference>
<evidence type="ECO:0000256" key="11">
    <source>
        <dbReference type="ARBA" id="ARBA00023316"/>
    </source>
</evidence>
<dbReference type="InterPro" id="IPR001967">
    <property type="entry name" value="Peptidase_S11_N"/>
</dbReference>
<dbReference type="EMBL" id="JACIIU010000010">
    <property type="protein sequence ID" value="MBB6261600.1"/>
    <property type="molecule type" value="Genomic_DNA"/>
</dbReference>
<keyword evidence="7" id="KW-0732">Signal</keyword>
<evidence type="ECO:0000256" key="10">
    <source>
        <dbReference type="ARBA" id="ARBA00022984"/>
    </source>
</evidence>
<dbReference type="Gene3D" id="2.60.410.10">
    <property type="entry name" value="D-Ala-D-Ala carboxypeptidase, C-terminal domain"/>
    <property type="match status" value="1"/>
</dbReference>
<reference evidence="15 16" key="1">
    <citation type="submission" date="2020-08" db="EMBL/GenBank/DDBJ databases">
        <title>Genomic Encyclopedia of Type Strains, Phase IV (KMG-IV): sequencing the most valuable type-strain genomes for metagenomic binning, comparative biology and taxonomic classification.</title>
        <authorList>
            <person name="Goeker M."/>
        </authorList>
    </citation>
    <scope>NUCLEOTIDE SEQUENCE [LARGE SCALE GENOMIC DNA]</scope>
    <source>
        <strain evidence="15 16">DSM 22336</strain>
    </source>
</reference>
<dbReference type="InterPro" id="IPR012338">
    <property type="entry name" value="Beta-lactam/transpept-like"/>
</dbReference>
<dbReference type="Proteomes" id="UP000555393">
    <property type="component" value="Unassembled WGS sequence"/>
</dbReference>
<evidence type="ECO:0000256" key="12">
    <source>
        <dbReference type="ARBA" id="ARBA00034000"/>
    </source>
</evidence>
<dbReference type="PRINTS" id="PR00725">
    <property type="entry name" value="DADACBPTASE1"/>
</dbReference>
<dbReference type="InterPro" id="IPR037167">
    <property type="entry name" value="Peptidase_S11_C_sf"/>
</dbReference>
<dbReference type="Pfam" id="PF07943">
    <property type="entry name" value="PBP5_C"/>
    <property type="match status" value="1"/>
</dbReference>
<evidence type="ECO:0000256" key="2">
    <source>
        <dbReference type="ARBA" id="ARBA00004752"/>
    </source>
</evidence>
<evidence type="ECO:0000256" key="6">
    <source>
        <dbReference type="ARBA" id="ARBA00022670"/>
    </source>
</evidence>
<dbReference type="PANTHER" id="PTHR21581">
    <property type="entry name" value="D-ALANYL-D-ALANINE CARBOXYPEPTIDASE"/>
    <property type="match status" value="1"/>
</dbReference>
<evidence type="ECO:0000313" key="16">
    <source>
        <dbReference type="Proteomes" id="UP000555393"/>
    </source>
</evidence>
<dbReference type="SUPFAM" id="SSF69189">
    <property type="entry name" value="Penicillin-binding protein associated domain"/>
    <property type="match status" value="1"/>
</dbReference>
<keyword evidence="9" id="KW-0133">Cell shape</keyword>
<comment type="function">
    <text evidence="1">Removes C-terminal D-alanyl residues from sugar-peptide cell wall precursors.</text>
</comment>
<evidence type="ECO:0000256" key="13">
    <source>
        <dbReference type="RuleBase" id="RU004016"/>
    </source>
</evidence>
<protein>
    <recommendedName>
        <fullName evidence="4">serine-type D-Ala-D-Ala carboxypeptidase</fullName>
        <ecNumber evidence="4">3.4.16.4</ecNumber>
    </recommendedName>
</protein>
<dbReference type="SMART" id="SM00936">
    <property type="entry name" value="PBP5_C"/>
    <property type="match status" value="1"/>
</dbReference>
<keyword evidence="5 15" id="KW-0121">Carboxypeptidase</keyword>
<dbReference type="InterPro" id="IPR018044">
    <property type="entry name" value="Peptidase_S11"/>
</dbReference>
<sequence>MPLSCVFGKTKYQTKSALCKLSRAMLQSSVLVIGIFAGQVAYATDDLQIKAPQVLLLDDKTGTVLFSRNSEQQFPPASLAKLMTAEVVFDALQKQKIKLDDSYVVSEHAWRTGGAPSRTPTMFAKIKSSPTIEDLIQGMIVQMANDACIILAEGLTGSEKQFVTLMNERAKLLGLENSLFVNSTGLPADGQHVSVGDLTKLARHIYHQYPEYYPYFAKTDFTWNKIFQRNRNELLYLDIGADGMNVGGTKESGFALVTSAEKNGRRLFLSLAGLKNEKHRTEEARQLIEWGMSNFDDMRLFSKGAVVGQAQVFNGTQSAVALIVKDDVDLLLPRNGQDQLTAEIVYRGPLDAPVKADQQVGSLKIKLDKQIVRELPVYTSQAIEVGNLEERSLGALVEIATGWIRKFR</sequence>
<accession>A0A841LXL9</accession>
<comment type="catalytic activity">
    <reaction evidence="12">
        <text>Preferential cleavage: (Ac)2-L-Lys-D-Ala-|-D-Ala. Also transpeptidation of peptidyl-alanyl moieties that are N-acyl substituents of D-alanine.</text>
        <dbReference type="EC" id="3.4.16.4"/>
    </reaction>
</comment>
<proteinExistence type="inferred from homology"/>
<keyword evidence="10" id="KW-0573">Peptidoglycan synthesis</keyword>
<gene>
    <name evidence="15" type="ORF">FHS77_002159</name>
</gene>
<keyword evidence="16" id="KW-1185">Reference proteome</keyword>
<keyword evidence="8 15" id="KW-0378">Hydrolase</keyword>
<dbReference type="GO" id="GO:0008360">
    <property type="term" value="P:regulation of cell shape"/>
    <property type="evidence" value="ECO:0007669"/>
    <property type="project" value="UniProtKB-KW"/>
</dbReference>
<evidence type="ECO:0000256" key="3">
    <source>
        <dbReference type="ARBA" id="ARBA00007164"/>
    </source>
</evidence>
<evidence type="ECO:0000256" key="9">
    <source>
        <dbReference type="ARBA" id="ARBA00022960"/>
    </source>
</evidence>
<dbReference type="GO" id="GO:0009002">
    <property type="term" value="F:serine-type D-Ala-D-Ala carboxypeptidase activity"/>
    <property type="evidence" value="ECO:0007669"/>
    <property type="project" value="UniProtKB-EC"/>
</dbReference>
<dbReference type="PANTHER" id="PTHR21581:SF6">
    <property type="entry name" value="TRAFFICKING PROTEIN PARTICLE COMPLEX SUBUNIT 12"/>
    <property type="match status" value="1"/>
</dbReference>
<evidence type="ECO:0000256" key="7">
    <source>
        <dbReference type="ARBA" id="ARBA00022729"/>
    </source>
</evidence>
<feature type="domain" description="Peptidase S11 D-Ala-D-Ala carboxypeptidase A C-terminal" evidence="14">
    <location>
        <begin position="295"/>
        <end position="385"/>
    </location>
</feature>
<comment type="similarity">
    <text evidence="3 13">Belongs to the peptidase S11 family.</text>
</comment>
<evidence type="ECO:0000256" key="5">
    <source>
        <dbReference type="ARBA" id="ARBA00022645"/>
    </source>
</evidence>
<dbReference type="GO" id="GO:0009252">
    <property type="term" value="P:peptidoglycan biosynthetic process"/>
    <property type="evidence" value="ECO:0007669"/>
    <property type="project" value="UniProtKB-UniPathway"/>
</dbReference>
<dbReference type="Gene3D" id="3.40.710.10">
    <property type="entry name" value="DD-peptidase/beta-lactamase superfamily"/>
    <property type="match status" value="1"/>
</dbReference>
<dbReference type="InterPro" id="IPR012907">
    <property type="entry name" value="Peptidase_S11_C"/>
</dbReference>
<dbReference type="EC" id="3.4.16.4" evidence="4"/>
<dbReference type="InterPro" id="IPR015956">
    <property type="entry name" value="Peniciliin-bd_prot_C_sf"/>
</dbReference>